<gene>
    <name evidence="6" type="ORF">K227x_04640</name>
</gene>
<keyword evidence="3 5" id="KW-1133">Transmembrane helix</keyword>
<keyword evidence="6" id="KW-0489">Methyltransferase</keyword>
<dbReference type="Proteomes" id="UP000318538">
    <property type="component" value="Chromosome"/>
</dbReference>
<comment type="subcellular location">
    <subcellularLocation>
        <location evidence="1">Endomembrane system</location>
        <topology evidence="1">Multi-pass membrane protein</topology>
    </subcellularLocation>
</comment>
<keyword evidence="2 5" id="KW-0812">Transmembrane</keyword>
<keyword evidence="7" id="KW-1185">Reference proteome</keyword>
<evidence type="ECO:0000256" key="4">
    <source>
        <dbReference type="ARBA" id="ARBA00023136"/>
    </source>
</evidence>
<dbReference type="PANTHER" id="PTHR43847:SF1">
    <property type="entry name" value="BLL3993 PROTEIN"/>
    <property type="match status" value="1"/>
</dbReference>
<dbReference type="InterPro" id="IPR052527">
    <property type="entry name" value="Metal_cation-efflux_comp"/>
</dbReference>
<evidence type="ECO:0000256" key="1">
    <source>
        <dbReference type="ARBA" id="ARBA00004127"/>
    </source>
</evidence>
<dbReference type="GO" id="GO:0032259">
    <property type="term" value="P:methylation"/>
    <property type="evidence" value="ECO:0007669"/>
    <property type="project" value="UniProtKB-KW"/>
</dbReference>
<proteinExistence type="predicted"/>
<feature type="transmembrane region" description="Helical" evidence="5">
    <location>
        <begin position="75"/>
        <end position="93"/>
    </location>
</feature>
<keyword evidence="6" id="KW-0808">Transferase</keyword>
<dbReference type="Gene3D" id="1.20.120.1630">
    <property type="match status" value="1"/>
</dbReference>
<dbReference type="OrthoDB" id="9789029at2"/>
<protein>
    <submittedName>
        <fullName evidence="6">Isoprenylcysteine carboxyl methyltransferase (ICMT) family protein</fullName>
    </submittedName>
</protein>
<feature type="transmembrane region" description="Helical" evidence="5">
    <location>
        <begin position="99"/>
        <end position="116"/>
    </location>
</feature>
<organism evidence="6 7">
    <name type="scientific">Rubripirellula lacrimiformis</name>
    <dbReference type="NCBI Taxonomy" id="1930273"/>
    <lineage>
        <taxon>Bacteria</taxon>
        <taxon>Pseudomonadati</taxon>
        <taxon>Planctomycetota</taxon>
        <taxon>Planctomycetia</taxon>
        <taxon>Pirellulales</taxon>
        <taxon>Pirellulaceae</taxon>
        <taxon>Rubripirellula</taxon>
    </lineage>
</organism>
<name>A0A517N4N2_9BACT</name>
<evidence type="ECO:0000256" key="3">
    <source>
        <dbReference type="ARBA" id="ARBA00022989"/>
    </source>
</evidence>
<reference evidence="6 7" key="1">
    <citation type="submission" date="2019-02" db="EMBL/GenBank/DDBJ databases">
        <title>Deep-cultivation of Planctomycetes and their phenomic and genomic characterization uncovers novel biology.</title>
        <authorList>
            <person name="Wiegand S."/>
            <person name="Jogler M."/>
            <person name="Boedeker C."/>
            <person name="Pinto D."/>
            <person name="Vollmers J."/>
            <person name="Rivas-Marin E."/>
            <person name="Kohn T."/>
            <person name="Peeters S.H."/>
            <person name="Heuer A."/>
            <person name="Rast P."/>
            <person name="Oberbeckmann S."/>
            <person name="Bunk B."/>
            <person name="Jeske O."/>
            <person name="Meyerdierks A."/>
            <person name="Storesund J.E."/>
            <person name="Kallscheuer N."/>
            <person name="Luecker S."/>
            <person name="Lage O.M."/>
            <person name="Pohl T."/>
            <person name="Merkel B.J."/>
            <person name="Hornburger P."/>
            <person name="Mueller R.-W."/>
            <person name="Bruemmer F."/>
            <person name="Labrenz M."/>
            <person name="Spormann A.M."/>
            <person name="Op den Camp H."/>
            <person name="Overmann J."/>
            <person name="Amann R."/>
            <person name="Jetten M.S.M."/>
            <person name="Mascher T."/>
            <person name="Medema M.H."/>
            <person name="Devos D.P."/>
            <person name="Kaster A.-K."/>
            <person name="Ovreas L."/>
            <person name="Rohde M."/>
            <person name="Galperin M.Y."/>
            <person name="Jogler C."/>
        </authorList>
    </citation>
    <scope>NUCLEOTIDE SEQUENCE [LARGE SCALE GENOMIC DNA]</scope>
    <source>
        <strain evidence="6 7">K22_7</strain>
    </source>
</reference>
<evidence type="ECO:0000256" key="5">
    <source>
        <dbReference type="SAM" id="Phobius"/>
    </source>
</evidence>
<dbReference type="RefSeq" id="WP_145167861.1">
    <property type="nucleotide sequence ID" value="NZ_CP036525.1"/>
</dbReference>
<feature type="transmembrane region" description="Helical" evidence="5">
    <location>
        <begin position="32"/>
        <end position="54"/>
    </location>
</feature>
<dbReference type="GO" id="GO:0008168">
    <property type="term" value="F:methyltransferase activity"/>
    <property type="evidence" value="ECO:0007669"/>
    <property type="project" value="UniProtKB-KW"/>
</dbReference>
<evidence type="ECO:0000313" key="6">
    <source>
        <dbReference type="EMBL" id="QDT02093.1"/>
    </source>
</evidence>
<keyword evidence="4 5" id="KW-0472">Membrane</keyword>
<evidence type="ECO:0000313" key="7">
    <source>
        <dbReference type="Proteomes" id="UP000318538"/>
    </source>
</evidence>
<sequence>MRGAYHAILISGQFVSSAILVMSATWSPFPFHALLIASPGIVLAVWAWFTMGLLRLRVGPGTTQQTRLVRSGPYAVVRHPMYVGLLWFTAAWLPFPLAWWRSATWLMLLIILIAKTREEEKAMCDRFDQYPSYRDQVGGLFPKLPTATRSG</sequence>
<dbReference type="InterPro" id="IPR007318">
    <property type="entry name" value="Phopholipid_MeTrfase"/>
</dbReference>
<dbReference type="PANTHER" id="PTHR43847">
    <property type="entry name" value="BLL3993 PROTEIN"/>
    <property type="match status" value="1"/>
</dbReference>
<feature type="transmembrane region" description="Helical" evidence="5">
    <location>
        <begin position="7"/>
        <end position="26"/>
    </location>
</feature>
<dbReference type="AlphaFoldDB" id="A0A517N4N2"/>
<accession>A0A517N4N2</accession>
<dbReference type="Pfam" id="PF04191">
    <property type="entry name" value="PEMT"/>
    <property type="match status" value="1"/>
</dbReference>
<dbReference type="EMBL" id="CP036525">
    <property type="protein sequence ID" value="QDT02093.1"/>
    <property type="molecule type" value="Genomic_DNA"/>
</dbReference>
<evidence type="ECO:0000256" key="2">
    <source>
        <dbReference type="ARBA" id="ARBA00022692"/>
    </source>
</evidence>
<dbReference type="KEGG" id="rlc:K227x_04640"/>
<dbReference type="GO" id="GO:0012505">
    <property type="term" value="C:endomembrane system"/>
    <property type="evidence" value="ECO:0007669"/>
    <property type="project" value="UniProtKB-SubCell"/>
</dbReference>